<dbReference type="InterPro" id="IPR019734">
    <property type="entry name" value="TPR_rpt"/>
</dbReference>
<dbReference type="PANTHER" id="PTHR12558:SF13">
    <property type="entry name" value="CELL DIVISION CYCLE PROTEIN 27 HOMOLOG"/>
    <property type="match status" value="1"/>
</dbReference>
<accession>A0A381SHC6</accession>
<dbReference type="Pfam" id="PF13181">
    <property type="entry name" value="TPR_8"/>
    <property type="match status" value="4"/>
</dbReference>
<organism evidence="1">
    <name type="scientific">marine metagenome</name>
    <dbReference type="NCBI Taxonomy" id="408172"/>
    <lineage>
        <taxon>unclassified sequences</taxon>
        <taxon>metagenomes</taxon>
        <taxon>ecological metagenomes</taxon>
    </lineage>
</organism>
<evidence type="ECO:0000313" key="1">
    <source>
        <dbReference type="EMBL" id="SVA03366.1"/>
    </source>
</evidence>
<dbReference type="PROSITE" id="PS50005">
    <property type="entry name" value="TPR"/>
    <property type="match status" value="3"/>
</dbReference>
<gene>
    <name evidence="1" type="ORF">METZ01_LOCUS56220</name>
</gene>
<dbReference type="PANTHER" id="PTHR12558">
    <property type="entry name" value="CELL DIVISION CYCLE 16,23,27"/>
    <property type="match status" value="1"/>
</dbReference>
<dbReference type="AlphaFoldDB" id="A0A381SHC6"/>
<dbReference type="SUPFAM" id="SSF48452">
    <property type="entry name" value="TPR-like"/>
    <property type="match status" value="2"/>
</dbReference>
<protein>
    <submittedName>
        <fullName evidence="1">Uncharacterized protein</fullName>
    </submittedName>
</protein>
<dbReference type="SMART" id="SM00028">
    <property type="entry name" value="TPR"/>
    <property type="match status" value="7"/>
</dbReference>
<name>A0A381SHC6_9ZZZZ</name>
<dbReference type="InterPro" id="IPR011990">
    <property type="entry name" value="TPR-like_helical_dom_sf"/>
</dbReference>
<dbReference type="Gene3D" id="1.25.40.10">
    <property type="entry name" value="Tetratricopeptide repeat domain"/>
    <property type="match status" value="1"/>
</dbReference>
<dbReference type="EMBL" id="UINC01003102">
    <property type="protein sequence ID" value="SVA03366.1"/>
    <property type="molecule type" value="Genomic_DNA"/>
</dbReference>
<sequence>MDINDVKFSVDRFEKMINDNSLLFFDSFEFESIVTHYLENGKIEYARKAIDLSLNQHPTSSSLILLKIELYIHEDKINEADELLNSILINENLNEEICIVKANILSKKKLHYKAIEYLNKILTMGENNNEIHYLIGIEYLFLENFVKAKSNFINSLNYNSSDHGTLYNIIYCFEMLNKKLNSISFLNNYLDRNPYCEISWYNLGKQYVSLKKYEEGLNSFDFAIISDENFTSPYIEKAKILQRLDKYEEAIIIYKKLLSVNKTSSYAMLKIGHCYEKIGNSSNALAYYYKSVHYDPSTDKAWYRLSKYFLKNKNYKKANDYIEKAIRINQEKPKYWKLYLKCASLISAKN</sequence>
<proteinExistence type="predicted"/>
<reference evidence="1" key="1">
    <citation type="submission" date="2018-05" db="EMBL/GenBank/DDBJ databases">
        <authorList>
            <person name="Lanie J.A."/>
            <person name="Ng W.-L."/>
            <person name="Kazmierczak K.M."/>
            <person name="Andrzejewski T.M."/>
            <person name="Davidsen T.M."/>
            <person name="Wayne K.J."/>
            <person name="Tettelin H."/>
            <person name="Glass J.I."/>
            <person name="Rusch D."/>
            <person name="Podicherti R."/>
            <person name="Tsui H.-C.T."/>
            <person name="Winkler M.E."/>
        </authorList>
    </citation>
    <scope>NUCLEOTIDE SEQUENCE</scope>
</reference>